<dbReference type="EMBL" id="CP071793">
    <property type="protein sequence ID" value="QTD49442.1"/>
    <property type="molecule type" value="Genomic_DNA"/>
</dbReference>
<name>A0A8A4TJW4_SULCO</name>
<accession>A0A8A4TJW4</accession>
<dbReference type="RefSeq" id="WP_237379075.1">
    <property type="nucleotide sequence ID" value="NZ_CP071793.1"/>
</dbReference>
<dbReference type="KEGG" id="scor:J3U87_27975"/>
<evidence type="ECO:0000313" key="2">
    <source>
        <dbReference type="EMBL" id="QTD49442.1"/>
    </source>
</evidence>
<gene>
    <name evidence="2" type="ORF">J3U87_27975</name>
</gene>
<organism evidence="2 3">
    <name type="scientific">Sulfidibacter corallicola</name>
    <dbReference type="NCBI Taxonomy" id="2818388"/>
    <lineage>
        <taxon>Bacteria</taxon>
        <taxon>Pseudomonadati</taxon>
        <taxon>Acidobacteriota</taxon>
        <taxon>Holophagae</taxon>
        <taxon>Acanthopleuribacterales</taxon>
        <taxon>Acanthopleuribacteraceae</taxon>
        <taxon>Sulfidibacter</taxon>
    </lineage>
</organism>
<evidence type="ECO:0000256" key="1">
    <source>
        <dbReference type="SAM" id="MobiDB-lite"/>
    </source>
</evidence>
<reference evidence="2" key="1">
    <citation type="submission" date="2021-03" db="EMBL/GenBank/DDBJ databases">
        <title>Acanthopleuribacteraceae sp. M133.</title>
        <authorList>
            <person name="Wang G."/>
        </authorList>
    </citation>
    <scope>NUCLEOTIDE SEQUENCE</scope>
    <source>
        <strain evidence="2">M133</strain>
    </source>
</reference>
<dbReference type="AlphaFoldDB" id="A0A8A4TJW4"/>
<dbReference type="Pfam" id="PF11747">
    <property type="entry name" value="RebB"/>
    <property type="match status" value="1"/>
</dbReference>
<protein>
    <submittedName>
        <fullName evidence="2">RebB family R body protein</fullName>
    </submittedName>
</protein>
<dbReference type="Proteomes" id="UP000663929">
    <property type="component" value="Chromosome"/>
</dbReference>
<feature type="region of interest" description="Disordered" evidence="1">
    <location>
        <begin position="81"/>
        <end position="124"/>
    </location>
</feature>
<evidence type="ECO:0000313" key="3">
    <source>
        <dbReference type="Proteomes" id="UP000663929"/>
    </source>
</evidence>
<keyword evidence="3" id="KW-1185">Reference proteome</keyword>
<proteinExistence type="predicted"/>
<sequence>MSKELISNDPLNTLQPDLVPQDKAYSPRSHEILDTVMAEALGMAMHNAVNAQIQSQMTTNASITSALSFILRSFEALPEPELTGTYDAPQEIEREPNGMRTIAPPATAGDAPETYPGEPDPPPR</sequence>
<dbReference type="InterPro" id="IPR021070">
    <property type="entry name" value="Killing_trait_RebB"/>
</dbReference>
<feature type="region of interest" description="Disordered" evidence="1">
    <location>
        <begin position="1"/>
        <end position="26"/>
    </location>
</feature>